<dbReference type="AlphaFoldDB" id="W4RKI4"/>
<reference evidence="1 2" key="1">
    <citation type="submission" date="2013-12" db="EMBL/GenBank/DDBJ databases">
        <title>NBRP : Genome information of microbial organism related human and environment.</title>
        <authorList>
            <person name="Hattori M."/>
            <person name="Oshima K."/>
            <person name="Inaba H."/>
            <person name="Suda W."/>
            <person name="Sakamoto M."/>
            <person name="Iino T."/>
            <person name="Kitahara M."/>
            <person name="Oshida Y."/>
            <person name="Iida T."/>
            <person name="Kudo T."/>
            <person name="Itoh T."/>
            <person name="Ahmed I."/>
            <person name="Ohkuma M."/>
        </authorList>
    </citation>
    <scope>NUCLEOTIDE SEQUENCE [LARGE SCALE GENOMIC DNA]</scope>
    <source>
        <strain evidence="1 2">JCM 21738</strain>
    </source>
</reference>
<sequence length="65" mass="7578">MKKYSVRLTLIFSVLSLILMLFGLGWTIQNQFFSNEASGAIEQQSQLKMFLPIKTVRWLSLLEIR</sequence>
<keyword evidence="2" id="KW-1185">Reference proteome</keyword>
<name>W4RKI4_9BACI</name>
<dbReference type="RefSeq" id="WP_243462911.1">
    <property type="nucleotide sequence ID" value="NZ_BAUW01000012.1"/>
</dbReference>
<gene>
    <name evidence="1" type="ORF">JCM21738_1578</name>
</gene>
<organism evidence="1 2">
    <name type="scientific">Mesobacillus boroniphilus JCM 21738</name>
    <dbReference type="NCBI Taxonomy" id="1294265"/>
    <lineage>
        <taxon>Bacteria</taxon>
        <taxon>Bacillati</taxon>
        <taxon>Bacillota</taxon>
        <taxon>Bacilli</taxon>
        <taxon>Bacillales</taxon>
        <taxon>Bacillaceae</taxon>
        <taxon>Mesobacillus</taxon>
    </lineage>
</organism>
<evidence type="ECO:0000313" key="1">
    <source>
        <dbReference type="EMBL" id="GAE44831.1"/>
    </source>
</evidence>
<protein>
    <submittedName>
        <fullName evidence="1">Uncharacterized protein</fullName>
    </submittedName>
</protein>
<accession>W4RKI4</accession>
<comment type="caution">
    <text evidence="1">The sequence shown here is derived from an EMBL/GenBank/DDBJ whole genome shotgun (WGS) entry which is preliminary data.</text>
</comment>
<evidence type="ECO:0000313" key="2">
    <source>
        <dbReference type="Proteomes" id="UP000018949"/>
    </source>
</evidence>
<proteinExistence type="predicted"/>
<dbReference type="EMBL" id="BAUW01000012">
    <property type="protein sequence ID" value="GAE44831.1"/>
    <property type="molecule type" value="Genomic_DNA"/>
</dbReference>
<dbReference type="Proteomes" id="UP000018949">
    <property type="component" value="Unassembled WGS sequence"/>
</dbReference>